<evidence type="ECO:0000259" key="16">
    <source>
        <dbReference type="Pfam" id="PF00593"/>
    </source>
</evidence>
<dbReference type="CDD" id="cd01347">
    <property type="entry name" value="ligand_gated_channel"/>
    <property type="match status" value="1"/>
</dbReference>
<evidence type="ECO:0000256" key="6">
    <source>
        <dbReference type="ARBA" id="ARBA00022729"/>
    </source>
</evidence>
<evidence type="ECO:0000256" key="8">
    <source>
        <dbReference type="ARBA" id="ARBA00023065"/>
    </source>
</evidence>
<keyword evidence="6 15" id="KW-0732">Signal</keyword>
<dbReference type="GO" id="GO:0009279">
    <property type="term" value="C:cell outer membrane"/>
    <property type="evidence" value="ECO:0007669"/>
    <property type="project" value="UniProtKB-SubCell"/>
</dbReference>
<dbReference type="InterPro" id="IPR000531">
    <property type="entry name" value="Beta-barrel_TonB"/>
</dbReference>
<feature type="domain" description="TonB-dependent receptor plug" evidence="17">
    <location>
        <begin position="46"/>
        <end position="145"/>
    </location>
</feature>
<protein>
    <submittedName>
        <fullName evidence="18">TonB-dependent receptor</fullName>
    </submittedName>
</protein>
<comment type="subcellular location">
    <subcellularLocation>
        <location evidence="1 12">Cell outer membrane</location>
        <topology evidence="1 12">Multi-pass membrane protein</topology>
    </subcellularLocation>
</comment>
<evidence type="ECO:0000256" key="13">
    <source>
        <dbReference type="RuleBase" id="RU003357"/>
    </source>
</evidence>
<sequence length="752" mass="86090">MTKRIVLLSGIFCVGVAIAQEAPRIKIQVQEEKEREAPEIPVERKKAKPKTETTVKEKELQRGTGAGGVNVFRAIELTPSLNVQTDDAYGLGGGSVRLRGFDNTQIGISIDDMPLNDSGNFAIYPHEYADVENLESITIERGAVSKKSPFYTEVGGAIRIRTKPPANEFGITIFPKFGTNEFRKYFFRVDTGRLPFGIRAFGSYSHTEADKWKGPGKHPDFRDHYTIGITQNLGRLFWEFYYDKNTQLNYFYRGLNYQQAQNLDQFRRFDYSPSLIFPGGNGLVHNNQTIRDNNVAYYKFYKNPYDNQQLRANVELDITNWLKLTFKPYMWIGRGSGTSATTFTSGGNTYITFRESFNYTDRPGAILNLNFKSSYGEFTLGYWYERAELKQWQPSFPVRVQPDGSYTLLINTLGTPSFRYNYIQKTITTTNTPFIFYEAPELLGRLDINAGIRFAQVKREFTNYNTTGLPYMPEDDIFDHPNLTKDPRLSYSKTYRKVLFNFGVGYKLTDHIYPYFAFSQNFRVPPNFIGTIPNNVDAQFVINQLKPEESVNYDLGVRFDFDKLYVVPAIYYTDYKNRLIRIADPNDPNLVYLRNAGKVKAYGFELEVGAKPFKDLSLYGSYSYNVAEFKDDCTTLSTGNPVCGISGNQVPDTPKHMFKLGIDYRIFGFNIRPSLQYIGSRYGTVDNKQKVSSYTLINLSVDRRITKNFTLYFDVINLTDKKYIGRISPGETSGTYYVGAPFTFSVGLRGRF</sequence>
<evidence type="ECO:0000256" key="10">
    <source>
        <dbReference type="ARBA" id="ARBA00023136"/>
    </source>
</evidence>
<accession>A0A7C2ZFZ8</accession>
<evidence type="ECO:0000313" key="18">
    <source>
        <dbReference type="EMBL" id="HEW45486.1"/>
    </source>
</evidence>
<dbReference type="Gene3D" id="2.170.130.10">
    <property type="entry name" value="TonB-dependent receptor, plug domain"/>
    <property type="match status" value="1"/>
</dbReference>
<dbReference type="SUPFAM" id="SSF56935">
    <property type="entry name" value="Porins"/>
    <property type="match status" value="1"/>
</dbReference>
<evidence type="ECO:0000256" key="4">
    <source>
        <dbReference type="ARBA" id="ARBA00022496"/>
    </source>
</evidence>
<evidence type="ECO:0000256" key="15">
    <source>
        <dbReference type="SAM" id="SignalP"/>
    </source>
</evidence>
<proteinExistence type="inferred from homology"/>
<keyword evidence="4" id="KW-0410">Iron transport</keyword>
<organism evidence="18">
    <name type="scientific">Hydrogenobacter sp</name>
    <dbReference type="NCBI Taxonomy" id="2152829"/>
    <lineage>
        <taxon>Bacteria</taxon>
        <taxon>Pseudomonadati</taxon>
        <taxon>Aquificota</taxon>
        <taxon>Aquificia</taxon>
        <taxon>Aquificales</taxon>
        <taxon>Aquificaceae</taxon>
        <taxon>Hydrogenobacter</taxon>
    </lineage>
</organism>
<feature type="chain" id="PRO_5027602619" evidence="15">
    <location>
        <begin position="20"/>
        <end position="752"/>
    </location>
</feature>
<dbReference type="InterPro" id="IPR012910">
    <property type="entry name" value="Plug_dom"/>
</dbReference>
<dbReference type="InterPro" id="IPR037066">
    <property type="entry name" value="Plug_dom_sf"/>
</dbReference>
<evidence type="ECO:0000256" key="14">
    <source>
        <dbReference type="SAM" id="MobiDB-lite"/>
    </source>
</evidence>
<evidence type="ECO:0000256" key="3">
    <source>
        <dbReference type="ARBA" id="ARBA00022452"/>
    </source>
</evidence>
<dbReference type="InterPro" id="IPR036942">
    <property type="entry name" value="Beta-barrel_TonB_sf"/>
</dbReference>
<reference evidence="18" key="1">
    <citation type="journal article" date="2020" name="mSystems">
        <title>Genome- and Community-Level Interaction Insights into Carbon Utilization and Element Cycling Functions of Hydrothermarchaeota in Hydrothermal Sediment.</title>
        <authorList>
            <person name="Zhou Z."/>
            <person name="Liu Y."/>
            <person name="Xu W."/>
            <person name="Pan J."/>
            <person name="Luo Z.H."/>
            <person name="Li M."/>
        </authorList>
    </citation>
    <scope>NUCLEOTIDE SEQUENCE [LARGE SCALE GENOMIC DNA]</scope>
    <source>
        <strain evidence="18">SpSt-132</strain>
    </source>
</reference>
<comment type="caution">
    <text evidence="18">The sequence shown here is derived from an EMBL/GenBank/DDBJ whole genome shotgun (WGS) entry which is preliminary data.</text>
</comment>
<keyword evidence="3 12" id="KW-1134">Transmembrane beta strand</keyword>
<gene>
    <name evidence="18" type="ORF">ENO47_02275</name>
</gene>
<dbReference type="Gene3D" id="2.40.170.20">
    <property type="entry name" value="TonB-dependent receptor, beta-barrel domain"/>
    <property type="match status" value="1"/>
</dbReference>
<feature type="signal peptide" evidence="15">
    <location>
        <begin position="1"/>
        <end position="19"/>
    </location>
</feature>
<dbReference type="Pfam" id="PF00593">
    <property type="entry name" value="TonB_dep_Rec_b-barrel"/>
    <property type="match status" value="1"/>
</dbReference>
<dbReference type="EMBL" id="DSFP01000027">
    <property type="protein sequence ID" value="HEW45486.1"/>
    <property type="molecule type" value="Genomic_DNA"/>
</dbReference>
<dbReference type="PANTHER" id="PTHR32552">
    <property type="entry name" value="FERRICHROME IRON RECEPTOR-RELATED"/>
    <property type="match status" value="1"/>
</dbReference>
<evidence type="ECO:0000256" key="9">
    <source>
        <dbReference type="ARBA" id="ARBA00023077"/>
    </source>
</evidence>
<feature type="region of interest" description="Disordered" evidence="14">
    <location>
        <begin position="31"/>
        <end position="55"/>
    </location>
</feature>
<keyword evidence="7" id="KW-0408">Iron</keyword>
<evidence type="ECO:0000256" key="7">
    <source>
        <dbReference type="ARBA" id="ARBA00023004"/>
    </source>
</evidence>
<dbReference type="GO" id="GO:0015344">
    <property type="term" value="F:siderophore uptake transmembrane transporter activity"/>
    <property type="evidence" value="ECO:0007669"/>
    <property type="project" value="TreeGrafter"/>
</dbReference>
<dbReference type="AlphaFoldDB" id="A0A7C2ZFZ8"/>
<evidence type="ECO:0000259" key="17">
    <source>
        <dbReference type="Pfam" id="PF07715"/>
    </source>
</evidence>
<keyword evidence="8" id="KW-0406">Ion transport</keyword>
<evidence type="ECO:0000256" key="12">
    <source>
        <dbReference type="PROSITE-ProRule" id="PRU01360"/>
    </source>
</evidence>
<feature type="domain" description="TonB-dependent receptor-like beta-barrel" evidence="16">
    <location>
        <begin position="242"/>
        <end position="718"/>
    </location>
</feature>
<keyword evidence="5 12" id="KW-0812">Transmembrane</keyword>
<keyword evidence="9 13" id="KW-0798">TonB box</keyword>
<dbReference type="InterPro" id="IPR039426">
    <property type="entry name" value="TonB-dep_rcpt-like"/>
</dbReference>
<dbReference type="PANTHER" id="PTHR32552:SF89">
    <property type="entry name" value="CATECHOLATE SIDEROPHORE RECEPTOR FIU"/>
    <property type="match status" value="1"/>
</dbReference>
<name>A0A7C2ZFZ8_9AQUI</name>
<evidence type="ECO:0000256" key="5">
    <source>
        <dbReference type="ARBA" id="ARBA00022692"/>
    </source>
</evidence>
<keyword evidence="10 12" id="KW-0472">Membrane</keyword>
<evidence type="ECO:0000256" key="11">
    <source>
        <dbReference type="ARBA" id="ARBA00023237"/>
    </source>
</evidence>
<comment type="similarity">
    <text evidence="12 13">Belongs to the TonB-dependent receptor family.</text>
</comment>
<keyword evidence="2 12" id="KW-0813">Transport</keyword>
<evidence type="ECO:0000256" key="2">
    <source>
        <dbReference type="ARBA" id="ARBA00022448"/>
    </source>
</evidence>
<keyword evidence="11 12" id="KW-0998">Cell outer membrane</keyword>
<dbReference type="PROSITE" id="PS52016">
    <property type="entry name" value="TONB_DEPENDENT_REC_3"/>
    <property type="match status" value="1"/>
</dbReference>
<dbReference type="Pfam" id="PF07715">
    <property type="entry name" value="Plug"/>
    <property type="match status" value="1"/>
</dbReference>
<keyword evidence="18" id="KW-0675">Receptor</keyword>
<evidence type="ECO:0000256" key="1">
    <source>
        <dbReference type="ARBA" id="ARBA00004571"/>
    </source>
</evidence>